<dbReference type="EMBL" id="JBHLWI010000010">
    <property type="protein sequence ID" value="MFC0262192.1"/>
    <property type="molecule type" value="Genomic_DNA"/>
</dbReference>
<feature type="domain" description="Peptidase M56" evidence="2">
    <location>
        <begin position="186"/>
        <end position="280"/>
    </location>
</feature>
<keyword evidence="1" id="KW-0812">Transmembrane</keyword>
<gene>
    <name evidence="3" type="ORF">ACFFIP_05810</name>
</gene>
<evidence type="ECO:0000259" key="2">
    <source>
        <dbReference type="Pfam" id="PF05569"/>
    </source>
</evidence>
<accession>A0ABV6FQP0</accession>
<comment type="caution">
    <text evidence="3">The sequence shown here is derived from an EMBL/GenBank/DDBJ whole genome shotgun (WGS) entry which is preliminary data.</text>
</comment>
<dbReference type="InterPro" id="IPR052173">
    <property type="entry name" value="Beta-lactam_resp_regulator"/>
</dbReference>
<dbReference type="InterPro" id="IPR008756">
    <property type="entry name" value="Peptidase_M56"/>
</dbReference>
<feature type="transmembrane region" description="Helical" evidence="1">
    <location>
        <begin position="6"/>
        <end position="22"/>
    </location>
</feature>
<name>A0ABV6FQP0_9BACT</name>
<evidence type="ECO:0000256" key="1">
    <source>
        <dbReference type="SAM" id="Phobius"/>
    </source>
</evidence>
<feature type="transmembrane region" description="Helical" evidence="1">
    <location>
        <begin position="109"/>
        <end position="132"/>
    </location>
</feature>
<dbReference type="Pfam" id="PF05569">
    <property type="entry name" value="Peptidase_M56"/>
    <property type="match status" value="1"/>
</dbReference>
<dbReference type="RefSeq" id="WP_382386635.1">
    <property type="nucleotide sequence ID" value="NZ_JBHLWI010000010.1"/>
</dbReference>
<feature type="transmembrane region" description="Helical" evidence="1">
    <location>
        <begin position="34"/>
        <end position="55"/>
    </location>
</feature>
<dbReference type="CDD" id="cd07341">
    <property type="entry name" value="M56_BlaR1_MecR1_like"/>
    <property type="match status" value="1"/>
</dbReference>
<dbReference type="PANTHER" id="PTHR34978:SF3">
    <property type="entry name" value="SLR0241 PROTEIN"/>
    <property type="match status" value="1"/>
</dbReference>
<evidence type="ECO:0000313" key="3">
    <source>
        <dbReference type="EMBL" id="MFC0262192.1"/>
    </source>
</evidence>
<dbReference type="PANTHER" id="PTHR34978">
    <property type="entry name" value="POSSIBLE SENSOR-TRANSDUCER PROTEIN BLAR"/>
    <property type="match status" value="1"/>
</dbReference>
<sequence>MIVFLIKSTLALALFYGMYHFFLSKESIFKFNRFFLLAALVSSFALPIVQLPQFIPSVQVKSSQLWGQWELKQTVDLGEVMANSEVMDWPEKAFPKVETPQREVKPISFSWPLALGAIYFFGLVLFIIRFLIQLNGMRKLVTSNQKIDKDQFTLVLLNDNVLPFTFFKYLFVSKSQYQTSAIEPEILEHELAHIRQRHSWEILFVETLKCVFWFNPLLIIYKKAIQLNHEFLADEQVLRKFENYVSYQYLLVNKVSSLFEHHPISSAFNFHVTKRRLMMMGKVSHPMRLINLKLGSTNFTLFLFFTLTSSKVGNDQGFFISDETEGVEKFEKLLSKGFSEEKPFVLELQKLNLEALRKVYVNLNEEERTQISHFPFFDDRVFHELELLQKEYPRVVTTISYTTPPDKKEIKAEIFDLWLKTKNIELFIDEEQRPFELLNQYDRADFAIFEVRETASKKFLKKPEYAIKLMTHDFYHQKYFETPRTIQRISARYPNSDQAEVFYALRYIMMENGKVSEFIPKNFEASIFHHLRTIDTKELDFDNRRSTMNYVTGEQFSISIFKDNKNQSKVFSFPSVTF</sequence>
<keyword evidence="1" id="KW-0472">Membrane</keyword>
<evidence type="ECO:0000313" key="4">
    <source>
        <dbReference type="Proteomes" id="UP001589797"/>
    </source>
</evidence>
<organism evidence="3 4">
    <name type="scientific">Fontibacter flavus</name>
    <dbReference type="NCBI Taxonomy" id="654838"/>
    <lineage>
        <taxon>Bacteria</taxon>
        <taxon>Pseudomonadati</taxon>
        <taxon>Bacteroidota</taxon>
        <taxon>Cytophagia</taxon>
        <taxon>Cytophagales</taxon>
        <taxon>Cyclobacteriaceae</taxon>
        <taxon>Fontibacter</taxon>
    </lineage>
</organism>
<keyword evidence="4" id="KW-1185">Reference proteome</keyword>
<protein>
    <submittedName>
        <fullName evidence="3">M56 family metallopeptidase</fullName>
    </submittedName>
</protein>
<reference evidence="3 4" key="1">
    <citation type="submission" date="2024-09" db="EMBL/GenBank/DDBJ databases">
        <authorList>
            <person name="Sun Q."/>
            <person name="Mori K."/>
        </authorList>
    </citation>
    <scope>NUCLEOTIDE SEQUENCE [LARGE SCALE GENOMIC DNA]</scope>
    <source>
        <strain evidence="3 4">CCM 7650</strain>
    </source>
</reference>
<keyword evidence="1" id="KW-1133">Transmembrane helix</keyword>
<proteinExistence type="predicted"/>
<dbReference type="Proteomes" id="UP001589797">
    <property type="component" value="Unassembled WGS sequence"/>
</dbReference>